<accession>A0ABU2F9R7</accession>
<dbReference type="Proteomes" id="UP001259659">
    <property type="component" value="Unassembled WGS sequence"/>
</dbReference>
<feature type="domain" description="MoaB/Mog" evidence="1">
    <location>
        <begin position="4"/>
        <end position="164"/>
    </location>
</feature>
<dbReference type="InterPro" id="IPR056596">
    <property type="entry name" value="FLAD1_M"/>
</dbReference>
<dbReference type="Gene3D" id="3.40.980.10">
    <property type="entry name" value="MoaB/Mog-like domain"/>
    <property type="match status" value="1"/>
</dbReference>
<sequence>MRVAVVTVGDELLVGETVNTNAAWLGEQLRDRGVTVERTTVVPDRTADIARVVNEYHADYDAVIVTGGLGPTHDDVTIEGVAAAFGQPVVESEEALAWLAEHGGYSRADLAEGTGEVPAGSSPVPNHEGVAPGCVIENCYVLPGVPTEMKRMFAEVADEFSGEQRHVVTVDAAEPESALLDRMDSVRQLFPVKIGSYPGEYVTVRFAGTDPEAVEEAAAWLRERVDPVEE</sequence>
<dbReference type="Pfam" id="PF24102">
    <property type="entry name" value="FLAD1_M"/>
    <property type="match status" value="1"/>
</dbReference>
<evidence type="ECO:0000313" key="3">
    <source>
        <dbReference type="Proteomes" id="UP001259659"/>
    </source>
</evidence>
<dbReference type="NCBIfam" id="TIGR00177">
    <property type="entry name" value="molyb_syn"/>
    <property type="match status" value="1"/>
</dbReference>
<protein>
    <submittedName>
        <fullName evidence="2">Molybdopterin-binding protein</fullName>
    </submittedName>
</protein>
<name>A0ABU2F9R7_9EURY</name>
<dbReference type="SUPFAM" id="SSF53218">
    <property type="entry name" value="Molybdenum cofactor biosynthesis proteins"/>
    <property type="match status" value="1"/>
</dbReference>
<evidence type="ECO:0000259" key="1">
    <source>
        <dbReference type="SMART" id="SM00852"/>
    </source>
</evidence>
<dbReference type="PANTHER" id="PTHR13939">
    <property type="entry name" value="NICOTINAMIDE-NUCLEOTIDE AMIDOHYDROLASE PNCC"/>
    <property type="match status" value="1"/>
</dbReference>
<dbReference type="EMBL" id="JAMQON010000001">
    <property type="protein sequence ID" value="MDS0259004.1"/>
    <property type="molecule type" value="Genomic_DNA"/>
</dbReference>
<proteinExistence type="predicted"/>
<dbReference type="InterPro" id="IPR036425">
    <property type="entry name" value="MoaB/Mog-like_dom_sf"/>
</dbReference>
<dbReference type="PANTHER" id="PTHR13939:SF0">
    <property type="entry name" value="NMN AMIDOHYDROLASE-LIKE PROTEIN YFAY"/>
    <property type="match status" value="1"/>
</dbReference>
<evidence type="ECO:0000313" key="2">
    <source>
        <dbReference type="EMBL" id="MDS0259004.1"/>
    </source>
</evidence>
<dbReference type="InterPro" id="IPR050101">
    <property type="entry name" value="CinA"/>
</dbReference>
<reference evidence="2 3" key="1">
    <citation type="submission" date="2022-06" db="EMBL/GenBank/DDBJ databases">
        <title>Haloarcula sp. a new haloarchaeum isolate from saline soil.</title>
        <authorList>
            <person name="Strakova D."/>
            <person name="Galisteo C."/>
            <person name="Sanchez-Porro C."/>
            <person name="Ventosa A."/>
        </authorList>
    </citation>
    <scope>NUCLEOTIDE SEQUENCE [LARGE SCALE GENOMIC DNA]</scope>
    <source>
        <strain evidence="2 3">S1CR25-12</strain>
    </source>
</reference>
<dbReference type="CDD" id="cd00885">
    <property type="entry name" value="cinA"/>
    <property type="match status" value="1"/>
</dbReference>
<comment type="caution">
    <text evidence="2">The sequence shown here is derived from an EMBL/GenBank/DDBJ whole genome shotgun (WGS) entry which is preliminary data.</text>
</comment>
<dbReference type="InterPro" id="IPR001453">
    <property type="entry name" value="MoaB/Mog_dom"/>
</dbReference>
<dbReference type="Pfam" id="PF00994">
    <property type="entry name" value="MoCF_biosynth"/>
    <property type="match status" value="1"/>
</dbReference>
<dbReference type="RefSeq" id="WP_310918594.1">
    <property type="nucleotide sequence ID" value="NZ_JAMQON010000001.1"/>
</dbReference>
<organism evidence="2 3">
    <name type="scientific">Haloarcula saliterrae</name>
    <dbReference type="NCBI Taxonomy" id="2950534"/>
    <lineage>
        <taxon>Archaea</taxon>
        <taxon>Methanobacteriati</taxon>
        <taxon>Methanobacteriota</taxon>
        <taxon>Stenosarchaea group</taxon>
        <taxon>Halobacteria</taxon>
        <taxon>Halobacteriales</taxon>
        <taxon>Haloarculaceae</taxon>
        <taxon>Haloarcula</taxon>
    </lineage>
</organism>
<dbReference type="SMART" id="SM00852">
    <property type="entry name" value="MoCF_biosynth"/>
    <property type="match status" value="1"/>
</dbReference>
<gene>
    <name evidence="2" type="ORF">NDI56_06310</name>
</gene>
<keyword evidence="3" id="KW-1185">Reference proteome</keyword>